<dbReference type="InParanoid" id="A0A166MDP9"/>
<dbReference type="SUPFAM" id="SSF54695">
    <property type="entry name" value="POZ domain"/>
    <property type="match status" value="1"/>
</dbReference>
<dbReference type="InterPro" id="IPR000210">
    <property type="entry name" value="BTB/POZ_dom"/>
</dbReference>
<dbReference type="EMBL" id="KV427362">
    <property type="protein sequence ID" value="KZV77916.1"/>
    <property type="molecule type" value="Genomic_DNA"/>
</dbReference>
<evidence type="ECO:0000259" key="1">
    <source>
        <dbReference type="PROSITE" id="PS50097"/>
    </source>
</evidence>
<protein>
    <recommendedName>
        <fullName evidence="1">BTB domain-containing protein</fullName>
    </recommendedName>
</protein>
<evidence type="ECO:0000313" key="2">
    <source>
        <dbReference type="EMBL" id="KZV77916.1"/>
    </source>
</evidence>
<dbReference type="Proteomes" id="UP000077266">
    <property type="component" value="Unassembled WGS sequence"/>
</dbReference>
<dbReference type="InterPro" id="IPR011333">
    <property type="entry name" value="SKP1/BTB/POZ_sf"/>
</dbReference>
<evidence type="ECO:0000313" key="3">
    <source>
        <dbReference type="Proteomes" id="UP000077266"/>
    </source>
</evidence>
<proteinExistence type="predicted"/>
<accession>A0A166MDP9</accession>
<gene>
    <name evidence="2" type="ORF">EXIGLDRAFT_792420</name>
</gene>
<dbReference type="Pfam" id="PF00651">
    <property type="entry name" value="BTB"/>
    <property type="match status" value="1"/>
</dbReference>
<reference evidence="2 3" key="1">
    <citation type="journal article" date="2016" name="Mol. Biol. Evol.">
        <title>Comparative Genomics of Early-Diverging Mushroom-Forming Fungi Provides Insights into the Origins of Lignocellulose Decay Capabilities.</title>
        <authorList>
            <person name="Nagy L.G."/>
            <person name="Riley R."/>
            <person name="Tritt A."/>
            <person name="Adam C."/>
            <person name="Daum C."/>
            <person name="Floudas D."/>
            <person name="Sun H."/>
            <person name="Yadav J.S."/>
            <person name="Pangilinan J."/>
            <person name="Larsson K.H."/>
            <person name="Matsuura K."/>
            <person name="Barry K."/>
            <person name="Labutti K."/>
            <person name="Kuo R."/>
            <person name="Ohm R.A."/>
            <person name="Bhattacharya S.S."/>
            <person name="Shirouzu T."/>
            <person name="Yoshinaga Y."/>
            <person name="Martin F.M."/>
            <person name="Grigoriev I.V."/>
            <person name="Hibbett D.S."/>
        </authorList>
    </citation>
    <scope>NUCLEOTIDE SEQUENCE [LARGE SCALE GENOMIC DNA]</scope>
    <source>
        <strain evidence="2 3">HHB12029</strain>
    </source>
</reference>
<dbReference type="PROSITE" id="PS50097">
    <property type="entry name" value="BTB"/>
    <property type="match status" value="1"/>
</dbReference>
<dbReference type="Gene3D" id="3.30.710.10">
    <property type="entry name" value="Potassium Channel Kv1.1, Chain A"/>
    <property type="match status" value="1"/>
</dbReference>
<dbReference type="OrthoDB" id="2746456at2759"/>
<feature type="domain" description="BTB" evidence="1">
    <location>
        <begin position="67"/>
        <end position="133"/>
    </location>
</feature>
<name>A0A166MDP9_EXIGL</name>
<dbReference type="AlphaFoldDB" id="A0A166MDP9"/>
<feature type="non-terminal residue" evidence="2">
    <location>
        <position position="168"/>
    </location>
</feature>
<organism evidence="2 3">
    <name type="scientific">Exidia glandulosa HHB12029</name>
    <dbReference type="NCBI Taxonomy" id="1314781"/>
    <lineage>
        <taxon>Eukaryota</taxon>
        <taxon>Fungi</taxon>
        <taxon>Dikarya</taxon>
        <taxon>Basidiomycota</taxon>
        <taxon>Agaricomycotina</taxon>
        <taxon>Agaricomycetes</taxon>
        <taxon>Auriculariales</taxon>
        <taxon>Exidiaceae</taxon>
        <taxon>Exidia</taxon>
    </lineage>
</organism>
<sequence length="168" mass="18941">MRYFGGPSLLVCTNARASAAVSMQFGCKEAVTLNTLQTRVLRHTQLPPISMTDAEQRRHGTFWFADGNIVLQAEQTLFKVHREFLLQESAYFQGMFALPRSTKACDGTEEQPYFLLEAIAADTLANIFTMMYTICGLEPSFDVEQLVDMLCVCDRLQFGNISTVVHRK</sequence>
<keyword evidence="3" id="KW-1185">Reference proteome</keyword>